<feature type="coiled-coil region" evidence="1">
    <location>
        <begin position="931"/>
        <end position="965"/>
    </location>
</feature>
<feature type="coiled-coil region" evidence="1">
    <location>
        <begin position="829"/>
        <end position="905"/>
    </location>
</feature>
<feature type="region of interest" description="Disordered" evidence="2">
    <location>
        <begin position="1"/>
        <end position="83"/>
    </location>
</feature>
<feature type="coiled-coil region" evidence="1">
    <location>
        <begin position="575"/>
        <end position="602"/>
    </location>
</feature>
<gene>
    <name evidence="3" type="ORF">BaRGS_00025284</name>
</gene>
<feature type="coiled-coil region" evidence="1">
    <location>
        <begin position="413"/>
        <end position="528"/>
    </location>
</feature>
<feature type="compositionally biased region" description="Basic and acidic residues" evidence="2">
    <location>
        <begin position="47"/>
        <end position="62"/>
    </location>
</feature>
<feature type="compositionally biased region" description="Polar residues" evidence="2">
    <location>
        <begin position="18"/>
        <end position="31"/>
    </location>
</feature>
<name>A0ABD0K8W5_9CAEN</name>
<feature type="compositionally biased region" description="Polar residues" evidence="2">
    <location>
        <begin position="1082"/>
        <end position="1091"/>
    </location>
</feature>
<feature type="region of interest" description="Disordered" evidence="2">
    <location>
        <begin position="1066"/>
        <end position="1091"/>
    </location>
</feature>
<reference evidence="3 4" key="1">
    <citation type="journal article" date="2023" name="Sci. Data">
        <title>Genome assembly of the Korean intertidal mud-creeper Batillaria attramentaria.</title>
        <authorList>
            <person name="Patra A.K."/>
            <person name="Ho P.T."/>
            <person name="Jun S."/>
            <person name="Lee S.J."/>
            <person name="Kim Y."/>
            <person name="Won Y.J."/>
        </authorList>
    </citation>
    <scope>NUCLEOTIDE SEQUENCE [LARGE SCALE GENOMIC DNA]</scope>
    <source>
        <strain evidence="3">Wonlab-2016</strain>
    </source>
</reference>
<dbReference type="EMBL" id="JACVVK020000226">
    <property type="protein sequence ID" value="KAK7483485.1"/>
    <property type="molecule type" value="Genomic_DNA"/>
</dbReference>
<feature type="compositionally biased region" description="Basic and acidic residues" evidence="2">
    <location>
        <begin position="361"/>
        <end position="377"/>
    </location>
</feature>
<evidence type="ECO:0000256" key="2">
    <source>
        <dbReference type="SAM" id="MobiDB-lite"/>
    </source>
</evidence>
<keyword evidence="1" id="KW-0175">Coiled coil</keyword>
<feature type="coiled-coil region" evidence="1">
    <location>
        <begin position="222"/>
        <end position="249"/>
    </location>
</feature>
<dbReference type="Proteomes" id="UP001519460">
    <property type="component" value="Unassembled WGS sequence"/>
</dbReference>
<dbReference type="InterPro" id="IPR038826">
    <property type="entry name" value="CCDC178"/>
</dbReference>
<evidence type="ECO:0000313" key="4">
    <source>
        <dbReference type="Proteomes" id="UP001519460"/>
    </source>
</evidence>
<dbReference type="PANTHER" id="PTHR35088:SF1">
    <property type="entry name" value="COILED-COIL DOMAIN-CONTAINING PROTEIN 178"/>
    <property type="match status" value="1"/>
</dbReference>
<feature type="coiled-coil region" evidence="1">
    <location>
        <begin position="643"/>
        <end position="716"/>
    </location>
</feature>
<dbReference type="AlphaFoldDB" id="A0ABD0K8W5"/>
<dbReference type="PANTHER" id="PTHR35088">
    <property type="entry name" value="COILED-COIL DOMAIN-CONTAINING PROTEIN 178"/>
    <property type="match status" value="1"/>
</dbReference>
<feature type="compositionally biased region" description="Polar residues" evidence="2">
    <location>
        <begin position="177"/>
        <end position="187"/>
    </location>
</feature>
<comment type="caution">
    <text evidence="3">The sequence shown here is derived from an EMBL/GenBank/DDBJ whole genome shotgun (WGS) entry which is preliminary data.</text>
</comment>
<feature type="compositionally biased region" description="Low complexity" evidence="2">
    <location>
        <begin position="137"/>
        <end position="154"/>
    </location>
</feature>
<dbReference type="Gene3D" id="1.10.287.1490">
    <property type="match status" value="1"/>
</dbReference>
<protein>
    <recommendedName>
        <fullName evidence="5">Coiled-coil domain-containing protein 178</fullName>
    </recommendedName>
</protein>
<feature type="compositionally biased region" description="Low complexity" evidence="2">
    <location>
        <begin position="164"/>
        <end position="176"/>
    </location>
</feature>
<feature type="region of interest" description="Disordered" evidence="2">
    <location>
        <begin position="137"/>
        <end position="200"/>
    </location>
</feature>
<evidence type="ECO:0000313" key="3">
    <source>
        <dbReference type="EMBL" id="KAK7483485.1"/>
    </source>
</evidence>
<feature type="region of interest" description="Disordered" evidence="2">
    <location>
        <begin position="746"/>
        <end position="770"/>
    </location>
</feature>
<organism evidence="3 4">
    <name type="scientific">Batillaria attramentaria</name>
    <dbReference type="NCBI Taxonomy" id="370345"/>
    <lineage>
        <taxon>Eukaryota</taxon>
        <taxon>Metazoa</taxon>
        <taxon>Spiralia</taxon>
        <taxon>Lophotrochozoa</taxon>
        <taxon>Mollusca</taxon>
        <taxon>Gastropoda</taxon>
        <taxon>Caenogastropoda</taxon>
        <taxon>Sorbeoconcha</taxon>
        <taxon>Cerithioidea</taxon>
        <taxon>Batillariidae</taxon>
        <taxon>Batillaria</taxon>
    </lineage>
</organism>
<accession>A0ABD0K8W5</accession>
<feature type="compositionally biased region" description="Gly residues" evidence="2">
    <location>
        <begin position="1070"/>
        <end position="1079"/>
    </location>
</feature>
<sequence length="1091" mass="124020">MATSKVVRVEDVLDESPSAATSPLQILNNESIEGGKSPADSSQACSREGREESAENKEDLEHSGALAEGETDEEEQEDKVYPLPENWPRIKELKRPMSCALSISRLPCVRKAVSHLELIQNIIDEWFRRTVEEAKSRASTAASAQSVQVPASQRKQLRFKDPSTRSTSRSGETTGTAVTSRGSTASGISVMGMGLDDSDTTDEREVEEEGLDIPYLGAEDVIEETITLLARLELDRQEAQRAYMKEVETVATLKKKTNDLRLRRLREMPALVQREHEACTVDLNELNWHVSYVTRAEAKAQSRKDIAETLNKSLKKDIAYIKQHIPLVEEKLVLELAAMDRIKKAQVETNQELMTTKQRQAKTEQKSTEAMTKAETERGHIKRELDIVRDNLSSISEELSTAKMTYNSYVHQVNDVQQQLADNETELKLLEVKLANAKAAEEMQATKVRNLQNKIAEAEFEYERLENENNDAEEELRVLKAKNAARIADLMNKFKALETKLQEINRRNQELNLLIEDTQEKIRQCDAQRIADEKNLKRIARELERVTTMFQATSEEHARVLQINNHIRDQLHSEQEKAFRVEEALKNQVESLQRQVKEEMHTHTVLQARINSDTAEIEKTRGESAKKKEKADKVASDVNAAVDSVQEKEIADLENQLQALKQKHQETMEHLKKQLEHITPHFNDLKAQLSSLEAEIKVLLDDIEAVEDERRMISEEMYKMKCVMDVEDAEELQELRKIRVERLKRTGPEHITESGPEPSQSGEVQSKKEKLTKTNIVHISASATDLAPVVTPGRAGFEKDVERTQSDSEIQVLTKPEAKRRSSGCSRFMEGLREEVSKLNKQLDHMAWKTDLMTKKIQEMDSSQAMMDKVYAKTQAAISELTAELEELNLQLETVRKIGNDLNKEYSAVVDRIKDSETHQTRYLAERNVVLRNLEDEKVRLLAKNKELASRYRQLQNEYFIVKERLLRSYDERLKLESTITDVKQLKSLQSKMHSALAEYFKLSGLYNEGELVRLEQASVTNGLRVGQLQDEMEEALSLITNFLSTEMDGTKARQMAMEAVRKMEDKNNSGGGGVGVGLGKRQSSSVVMAS</sequence>
<keyword evidence="4" id="KW-1185">Reference proteome</keyword>
<proteinExistence type="predicted"/>
<evidence type="ECO:0008006" key="5">
    <source>
        <dbReference type="Google" id="ProtNLM"/>
    </source>
</evidence>
<evidence type="ECO:0000256" key="1">
    <source>
        <dbReference type="SAM" id="Coils"/>
    </source>
</evidence>
<feature type="region of interest" description="Disordered" evidence="2">
    <location>
        <begin position="353"/>
        <end position="377"/>
    </location>
</feature>